<keyword evidence="2" id="KW-1185">Reference proteome</keyword>
<dbReference type="Pfam" id="PF11392">
    <property type="entry name" value="AllH"/>
    <property type="match status" value="1"/>
</dbReference>
<evidence type="ECO:0000313" key="1">
    <source>
        <dbReference type="EMBL" id="OMQ24571.1"/>
    </source>
</evidence>
<dbReference type="AlphaFoldDB" id="A0A1S8CLH7"/>
<evidence type="ECO:0000313" key="2">
    <source>
        <dbReference type="Proteomes" id="UP000216021"/>
    </source>
</evidence>
<proteinExistence type="predicted"/>
<protein>
    <recommendedName>
        <fullName evidence="3">DUF2877 domain-containing protein</fullName>
    </recommendedName>
</protein>
<reference evidence="1 2" key="1">
    <citation type="submission" date="2016-11" db="EMBL/GenBank/DDBJ databases">
        <title>Rahnella oryzae sp. nov., isolated from rice root.</title>
        <authorList>
            <person name="Zhang X.-X."/>
            <person name="Zhang J."/>
        </authorList>
    </citation>
    <scope>NUCLEOTIDE SEQUENCE [LARGE SCALE GENOMIC DNA]</scope>
    <source>
        <strain evidence="1 2">J11-6</strain>
    </source>
</reference>
<comment type="caution">
    <text evidence="1">The sequence shown here is derived from an EMBL/GenBank/DDBJ whole genome shotgun (WGS) entry which is preliminary data.</text>
</comment>
<sequence length="229" mass="24619">MPLAPRSVILPLDDLRQVVEQGAVLFLLHDNTLALNHLLLELTAGESLSTRLDNVLPQQDLPRLTAAIGHFLARNPPVGGMYDILRGGDGQTLSHISPALAHLRAWLIEADMALCVDISLRQLVGFGIGLTPSADDFILGILLVLDSCRADKYQTLSSLLPSLLTRTTDISAAMLANGCAGHYSHHFSRLVTAPIDDIEQTLKQVAEYGHSSGHDMLCGAHFALAALHA</sequence>
<name>A0A1S8CLH7_9GAMM</name>
<dbReference type="Proteomes" id="UP000216021">
    <property type="component" value="Unassembled WGS sequence"/>
</dbReference>
<dbReference type="STRING" id="2034155.BMI79_07020"/>
<dbReference type="InterPro" id="IPR021530">
    <property type="entry name" value="AllH-like"/>
</dbReference>
<dbReference type="EMBL" id="MOXD01000003">
    <property type="protein sequence ID" value="OMQ24571.1"/>
    <property type="molecule type" value="Genomic_DNA"/>
</dbReference>
<gene>
    <name evidence="1" type="ORF">BMI79_07020</name>
</gene>
<organism evidence="1 2">
    <name type="scientific">Serratia oryzae</name>
    <dbReference type="NCBI Taxonomy" id="2034155"/>
    <lineage>
        <taxon>Bacteria</taxon>
        <taxon>Pseudomonadati</taxon>
        <taxon>Pseudomonadota</taxon>
        <taxon>Gammaproteobacteria</taxon>
        <taxon>Enterobacterales</taxon>
        <taxon>Yersiniaceae</taxon>
        <taxon>Serratia</taxon>
    </lineage>
</organism>
<evidence type="ECO:0008006" key="3">
    <source>
        <dbReference type="Google" id="ProtNLM"/>
    </source>
</evidence>
<accession>A0A1S8CLH7</accession>